<feature type="non-terminal residue" evidence="1">
    <location>
        <position position="163"/>
    </location>
</feature>
<keyword evidence="2" id="KW-1185">Reference proteome</keyword>
<dbReference type="InterPro" id="IPR046348">
    <property type="entry name" value="SIS_dom_sf"/>
</dbReference>
<protein>
    <submittedName>
        <fullName evidence="1">Glucose-6-phosphate isomerase</fullName>
    </submittedName>
</protein>
<keyword evidence="1" id="KW-0413">Isomerase</keyword>
<reference evidence="2" key="1">
    <citation type="journal article" date="2019" name="Int. J. Syst. Evol. Microbiol.">
        <title>The Global Catalogue of Microorganisms (GCM) 10K type strain sequencing project: providing services to taxonomists for standard genome sequencing and annotation.</title>
        <authorList>
            <consortium name="The Broad Institute Genomics Platform"/>
            <consortium name="The Broad Institute Genome Sequencing Center for Infectious Disease"/>
            <person name="Wu L."/>
            <person name="Ma J."/>
        </authorList>
    </citation>
    <scope>NUCLEOTIDE SEQUENCE [LARGE SCALE GENOMIC DNA]</scope>
    <source>
        <strain evidence="2">CCM 7043</strain>
    </source>
</reference>
<organism evidence="1 2">
    <name type="scientific">Pseudonocardia yunnanensis</name>
    <dbReference type="NCBI Taxonomy" id="58107"/>
    <lineage>
        <taxon>Bacteria</taxon>
        <taxon>Bacillati</taxon>
        <taxon>Actinomycetota</taxon>
        <taxon>Actinomycetes</taxon>
        <taxon>Pseudonocardiales</taxon>
        <taxon>Pseudonocardiaceae</taxon>
        <taxon>Pseudonocardia</taxon>
    </lineage>
</organism>
<comment type="caution">
    <text evidence="1">The sequence shown here is derived from an EMBL/GenBank/DDBJ whole genome shotgun (WGS) entry which is preliminary data.</text>
</comment>
<evidence type="ECO:0000313" key="1">
    <source>
        <dbReference type="EMBL" id="MFD1521997.1"/>
    </source>
</evidence>
<dbReference type="Proteomes" id="UP001597114">
    <property type="component" value="Unassembled WGS sequence"/>
</dbReference>
<accession>A0ABW4F426</accession>
<dbReference type="SUPFAM" id="SSF53697">
    <property type="entry name" value="SIS domain"/>
    <property type="match status" value="1"/>
</dbReference>
<sequence length="163" mass="16768">MTARLVSSVPPQADVVERLVDDSVASRIARCDASLWPRAARPGWVTAARASRPLVGEIEALREQLRVAGQVRVVLAAAGGVGVAAEVLAEDDPRLVVLDTTDPAQVADALAGDLAATVLVVSAPPGEDTTAVELVRDTVHRAFRAEGLDPAAQTVVVTAPGGP</sequence>
<gene>
    <name evidence="1" type="ORF">ACFSJD_31190</name>
</gene>
<dbReference type="GO" id="GO:0016853">
    <property type="term" value="F:isomerase activity"/>
    <property type="evidence" value="ECO:0007669"/>
    <property type="project" value="UniProtKB-KW"/>
</dbReference>
<evidence type="ECO:0000313" key="2">
    <source>
        <dbReference type="Proteomes" id="UP001597114"/>
    </source>
</evidence>
<dbReference type="EMBL" id="JBHUCO010000042">
    <property type="protein sequence ID" value="MFD1521997.1"/>
    <property type="molecule type" value="Genomic_DNA"/>
</dbReference>
<dbReference type="Gene3D" id="3.40.50.10490">
    <property type="entry name" value="Glucose-6-phosphate isomerase like protein, domain 1"/>
    <property type="match status" value="1"/>
</dbReference>
<name>A0ABW4F426_9PSEU</name>
<proteinExistence type="predicted"/>